<dbReference type="Ensembl" id="ENSLAFT00000009332.2">
    <property type="protein sequence ID" value="ENSLAFP00000007821.2"/>
    <property type="gene ID" value="ENSLAFG00000009333.2"/>
</dbReference>
<evidence type="ECO:0000313" key="11">
    <source>
        <dbReference type="Ensembl" id="ENSLAFP00000007821.2"/>
    </source>
</evidence>
<feature type="transmembrane region" description="Helical" evidence="10">
    <location>
        <begin position="41"/>
        <end position="63"/>
    </location>
</feature>
<dbReference type="GO" id="GO:0005743">
    <property type="term" value="C:mitochondrial inner membrane"/>
    <property type="evidence" value="ECO:0007669"/>
    <property type="project" value="UniProtKB-SubCell"/>
</dbReference>
<organism evidence="11 12">
    <name type="scientific">Loxodonta africana</name>
    <name type="common">African elephant</name>
    <dbReference type="NCBI Taxonomy" id="9785"/>
    <lineage>
        <taxon>Eukaryota</taxon>
        <taxon>Metazoa</taxon>
        <taxon>Chordata</taxon>
        <taxon>Craniata</taxon>
        <taxon>Vertebrata</taxon>
        <taxon>Euteleostomi</taxon>
        <taxon>Mammalia</taxon>
        <taxon>Eutheria</taxon>
        <taxon>Afrotheria</taxon>
        <taxon>Proboscidea</taxon>
        <taxon>Elephantidae</taxon>
        <taxon>Loxodonta</taxon>
    </lineage>
</organism>
<keyword evidence="8" id="KW-0496">Mitochondrion</keyword>
<dbReference type="AlphaFoldDB" id="G3T3I7"/>
<protein>
    <submittedName>
        <fullName evidence="11">Cytochrome c oxidase subunit 7B2</fullName>
    </submittedName>
</protein>
<dbReference type="GeneTree" id="ENSGT00390000012178"/>
<proteinExistence type="inferred from homology"/>
<dbReference type="OMA" id="QIRARQS"/>
<dbReference type="FunFam" id="4.10.51.10:FF:000001">
    <property type="entry name" value="Cytochrome c oxidase subunit 7B, mitochondrial"/>
    <property type="match status" value="1"/>
</dbReference>
<keyword evidence="4 10" id="KW-0812">Transmembrane</keyword>
<name>G3T3I7_LOXAF</name>
<comment type="subcellular location">
    <subcellularLocation>
        <location evidence="1">Mitochondrion inner membrane</location>
        <topology evidence="1">Single-pass membrane protein</topology>
    </subcellularLocation>
</comment>
<dbReference type="UniPathway" id="UPA00705"/>
<dbReference type="eggNOG" id="ENOG502TDJR">
    <property type="taxonomic scope" value="Eukaryota"/>
</dbReference>
<keyword evidence="7 10" id="KW-1133">Transmembrane helix</keyword>
<dbReference type="Gene3D" id="4.10.51.10">
    <property type="entry name" value="Cytochrome C Oxidase, chain K"/>
    <property type="match status" value="1"/>
</dbReference>
<evidence type="ECO:0000256" key="2">
    <source>
        <dbReference type="ARBA" id="ARBA00004673"/>
    </source>
</evidence>
<reference evidence="11" key="2">
    <citation type="submission" date="2025-08" db="UniProtKB">
        <authorList>
            <consortium name="Ensembl"/>
        </authorList>
    </citation>
    <scope>IDENTIFICATION</scope>
    <source>
        <strain evidence="11">Isolate ISIS603380</strain>
    </source>
</reference>
<comment type="pathway">
    <text evidence="2">Energy metabolism; oxidative phosphorylation.</text>
</comment>
<dbReference type="InParanoid" id="G3T3I7"/>
<dbReference type="InterPro" id="IPR023272">
    <property type="entry name" value="Cyt_c_oxidase_suVIIB_dom_sf"/>
</dbReference>
<evidence type="ECO:0000256" key="8">
    <source>
        <dbReference type="ARBA" id="ARBA00023128"/>
    </source>
</evidence>
<keyword evidence="12" id="KW-1185">Reference proteome</keyword>
<keyword evidence="6" id="KW-0809">Transit peptide</keyword>
<evidence type="ECO:0000256" key="7">
    <source>
        <dbReference type="ARBA" id="ARBA00022989"/>
    </source>
</evidence>
<reference evidence="11 12" key="1">
    <citation type="submission" date="2009-06" db="EMBL/GenBank/DDBJ databases">
        <title>The Genome Sequence of Loxodonta africana (African elephant).</title>
        <authorList>
            <person name="Di Palma F."/>
            <person name="Heiman D."/>
            <person name="Young S."/>
            <person name="Johnson J."/>
            <person name="Lander E.S."/>
            <person name="Lindblad-Toh K."/>
        </authorList>
    </citation>
    <scope>NUCLEOTIDE SEQUENCE [LARGE SCALE GENOMIC DNA]</scope>
    <source>
        <strain evidence="11 12">Isolate ISIS603380</strain>
    </source>
</reference>
<keyword evidence="5" id="KW-0999">Mitochondrion inner membrane</keyword>
<dbReference type="GO" id="GO:0006123">
    <property type="term" value="P:mitochondrial electron transport, cytochrome c to oxygen"/>
    <property type="evidence" value="ECO:0007669"/>
    <property type="project" value="InterPro"/>
</dbReference>
<dbReference type="GO" id="GO:0045277">
    <property type="term" value="C:respiratory chain complex IV"/>
    <property type="evidence" value="ECO:0007669"/>
    <property type="project" value="TreeGrafter"/>
</dbReference>
<evidence type="ECO:0000256" key="4">
    <source>
        <dbReference type="ARBA" id="ARBA00022692"/>
    </source>
</evidence>
<dbReference type="Pfam" id="PF05392">
    <property type="entry name" value="COX7B"/>
    <property type="match status" value="1"/>
</dbReference>
<dbReference type="HOGENOM" id="CLU_172656_0_0_1"/>
<evidence type="ECO:0000256" key="10">
    <source>
        <dbReference type="SAM" id="Phobius"/>
    </source>
</evidence>
<dbReference type="PANTHER" id="PTHR16716:SF1">
    <property type="entry name" value="CYTOCHROME C OXIDASE SUBUNIT 7B2, MITOCHONDRIAL"/>
    <property type="match status" value="1"/>
</dbReference>
<comment type="similarity">
    <text evidence="3">Belongs to the cytochrome c oxidase VIIb family.</text>
</comment>
<dbReference type="InterPro" id="IPR008433">
    <property type="entry name" value="Cyt_c_oxidase_suVIIB"/>
</dbReference>
<evidence type="ECO:0000256" key="1">
    <source>
        <dbReference type="ARBA" id="ARBA00004434"/>
    </source>
</evidence>
<dbReference type="SUPFAM" id="SSF81423">
    <property type="entry name" value="Mitochondrial cytochrome c oxidase subunit VIIb"/>
    <property type="match status" value="1"/>
</dbReference>
<keyword evidence="9 10" id="KW-0472">Membrane</keyword>
<reference evidence="11" key="3">
    <citation type="submission" date="2025-09" db="UniProtKB">
        <authorList>
            <consortium name="Ensembl"/>
        </authorList>
    </citation>
    <scope>IDENTIFICATION</scope>
    <source>
        <strain evidence="11">Isolate ISIS603380</strain>
    </source>
</reference>
<sequence>MMFPLARKVLRSLELRSFQQMMARQSHQKHLPDFHDKYGDAILASGATFCFVAWVFVITQIGLKWNLSPVGRITPKEWR</sequence>
<evidence type="ECO:0000313" key="12">
    <source>
        <dbReference type="Proteomes" id="UP000007646"/>
    </source>
</evidence>
<dbReference type="STRING" id="9785.ENSLAFP00000007821"/>
<evidence type="ECO:0000256" key="6">
    <source>
        <dbReference type="ARBA" id="ARBA00022946"/>
    </source>
</evidence>
<dbReference type="Proteomes" id="UP000007646">
    <property type="component" value="Unassembled WGS sequence"/>
</dbReference>
<evidence type="ECO:0000256" key="5">
    <source>
        <dbReference type="ARBA" id="ARBA00022792"/>
    </source>
</evidence>
<evidence type="ECO:0000256" key="9">
    <source>
        <dbReference type="ARBA" id="ARBA00023136"/>
    </source>
</evidence>
<accession>G3T3I7</accession>
<dbReference type="PANTHER" id="PTHR16716">
    <property type="entry name" value="CYTOCHROME C OXIDASE SUBUNIT 7B, MITOCHONDRIAL"/>
    <property type="match status" value="1"/>
</dbReference>
<gene>
    <name evidence="11" type="primary">COX7B2</name>
</gene>
<evidence type="ECO:0000256" key="3">
    <source>
        <dbReference type="ARBA" id="ARBA00007351"/>
    </source>
</evidence>